<sequence>MGNKCCSEYLDSEETENRTIMKESEKLSPDELIDHYAKHLPLVVKIQSKARSYIAQRKFRSKLMEYVQDRDRSNSEIQQNVSRNNTDSMNEDKRQEYYTNANHINLHHQEMGQAEEEKMYAGGKFQNSSNDMDQMNPVRFTSQYLNFYKESSTLSHMNNPKVIEVLNNVDNYRYLDSQTSSEREELISREPLEMPDGSIYEGQWSQDNKRHGRGKCIWKNGAVYEGNWENNFPEGHGRIIHEDGDMYEGFWRKGKAHGEGIFIKESGAKYFGIWINDKQNGYGKEKWTDGTKFEGLYVNGKKEGYGKLQWPDGSIYEGDFKNNIIDGYGKQKTANNSVYQGEWKDGKREGKGIFKWADGRQYEGEYKNDKKNGKGIFTYPNGERYEGEWFNGKQNGAGKLVKSDGTEQVGRWNMGNFIQQIHVEYSNLVEH</sequence>
<feature type="region of interest" description="Disordered" evidence="2">
    <location>
        <begin position="69"/>
        <end position="91"/>
    </location>
</feature>
<dbReference type="Pfam" id="PF02493">
    <property type="entry name" value="MORN"/>
    <property type="match status" value="9"/>
</dbReference>
<dbReference type="SUPFAM" id="SSF82185">
    <property type="entry name" value="Histone H3 K4-specific methyltransferase SET7/9 N-terminal domain"/>
    <property type="match status" value="2"/>
</dbReference>
<organism evidence="3 4">
    <name type="scientific">Euplotes crassus</name>
    <dbReference type="NCBI Taxonomy" id="5936"/>
    <lineage>
        <taxon>Eukaryota</taxon>
        <taxon>Sar</taxon>
        <taxon>Alveolata</taxon>
        <taxon>Ciliophora</taxon>
        <taxon>Intramacronucleata</taxon>
        <taxon>Spirotrichea</taxon>
        <taxon>Hypotrichia</taxon>
        <taxon>Euplotida</taxon>
        <taxon>Euplotidae</taxon>
        <taxon>Moneuplotes</taxon>
    </lineage>
</organism>
<evidence type="ECO:0000313" key="3">
    <source>
        <dbReference type="EMBL" id="CAI2387028.1"/>
    </source>
</evidence>
<keyword evidence="4" id="KW-1185">Reference proteome</keyword>
<accession>A0AAD1Y8A8</accession>
<dbReference type="FunFam" id="2.20.110.10:FF:000002">
    <property type="entry name" value="Phosphatidylinositol 4-phosphate 5-kinase 8"/>
    <property type="match status" value="1"/>
</dbReference>
<feature type="compositionally biased region" description="Polar residues" evidence="2">
    <location>
        <begin position="75"/>
        <end position="88"/>
    </location>
</feature>
<protein>
    <recommendedName>
        <fullName evidence="5">MORN repeat protein</fullName>
    </recommendedName>
</protein>
<evidence type="ECO:0000313" key="4">
    <source>
        <dbReference type="Proteomes" id="UP001295684"/>
    </source>
</evidence>
<comment type="caution">
    <text evidence="3">The sequence shown here is derived from an EMBL/GenBank/DDBJ whole genome shotgun (WGS) entry which is preliminary data.</text>
</comment>
<dbReference type="InterPro" id="IPR003409">
    <property type="entry name" value="MORN"/>
</dbReference>
<dbReference type="SMART" id="SM00698">
    <property type="entry name" value="MORN"/>
    <property type="match status" value="9"/>
</dbReference>
<dbReference type="EMBL" id="CAMPGE010029547">
    <property type="protein sequence ID" value="CAI2387028.1"/>
    <property type="molecule type" value="Genomic_DNA"/>
</dbReference>
<name>A0AAD1Y8A8_EUPCR</name>
<dbReference type="PANTHER" id="PTHR23084:SF263">
    <property type="entry name" value="MORN REPEAT-CONTAINING PROTEIN 1"/>
    <property type="match status" value="1"/>
</dbReference>
<dbReference type="Gene3D" id="2.20.110.10">
    <property type="entry name" value="Histone H3 K4-specific methyltransferase SET7/9 N-terminal domain"/>
    <property type="match status" value="5"/>
</dbReference>
<evidence type="ECO:0000256" key="1">
    <source>
        <dbReference type="ARBA" id="ARBA00022737"/>
    </source>
</evidence>
<dbReference type="Proteomes" id="UP001295684">
    <property type="component" value="Unassembled WGS sequence"/>
</dbReference>
<evidence type="ECO:0000256" key="2">
    <source>
        <dbReference type="SAM" id="MobiDB-lite"/>
    </source>
</evidence>
<gene>
    <name evidence="3" type="ORF">ECRASSUSDP1_LOCUS28655</name>
</gene>
<keyword evidence="1" id="KW-0677">Repeat</keyword>
<dbReference type="AlphaFoldDB" id="A0AAD1Y8A8"/>
<reference evidence="3" key="1">
    <citation type="submission" date="2023-07" db="EMBL/GenBank/DDBJ databases">
        <authorList>
            <consortium name="AG Swart"/>
            <person name="Singh M."/>
            <person name="Singh A."/>
            <person name="Seah K."/>
            <person name="Emmerich C."/>
        </authorList>
    </citation>
    <scope>NUCLEOTIDE SEQUENCE</scope>
    <source>
        <strain evidence="3">DP1</strain>
    </source>
</reference>
<dbReference type="PANTHER" id="PTHR23084">
    <property type="entry name" value="PHOSPHATIDYLINOSITOL-4-PHOSPHATE 5-KINASE RELATED"/>
    <property type="match status" value="1"/>
</dbReference>
<evidence type="ECO:0008006" key="5">
    <source>
        <dbReference type="Google" id="ProtNLM"/>
    </source>
</evidence>
<proteinExistence type="predicted"/>
<dbReference type="PROSITE" id="PS50096">
    <property type="entry name" value="IQ"/>
    <property type="match status" value="1"/>
</dbReference>